<organism evidence="1 2">
    <name type="scientific">Uliginosibacterium flavum</name>
    <dbReference type="NCBI Taxonomy" id="1396831"/>
    <lineage>
        <taxon>Bacteria</taxon>
        <taxon>Pseudomonadati</taxon>
        <taxon>Pseudomonadota</taxon>
        <taxon>Betaproteobacteria</taxon>
        <taxon>Rhodocyclales</taxon>
        <taxon>Zoogloeaceae</taxon>
        <taxon>Uliginosibacterium</taxon>
    </lineage>
</organism>
<evidence type="ECO:0000313" key="1">
    <source>
        <dbReference type="EMBL" id="MET7015560.1"/>
    </source>
</evidence>
<accession>A0ABV2TNR6</accession>
<dbReference type="RefSeq" id="WP_354602018.1">
    <property type="nucleotide sequence ID" value="NZ_JBEWZI010000018.1"/>
</dbReference>
<dbReference type="InterPro" id="IPR019231">
    <property type="entry name" value="DUF2170"/>
</dbReference>
<dbReference type="EMBL" id="JBEWZI010000018">
    <property type="protein sequence ID" value="MET7015560.1"/>
    <property type="molecule type" value="Genomic_DNA"/>
</dbReference>
<dbReference type="Proteomes" id="UP001549691">
    <property type="component" value="Unassembled WGS sequence"/>
</dbReference>
<dbReference type="Pfam" id="PF09938">
    <property type="entry name" value="DUF2170"/>
    <property type="match status" value="1"/>
</dbReference>
<name>A0ABV2TNR6_9RHOO</name>
<keyword evidence="2" id="KW-1185">Reference proteome</keyword>
<protein>
    <submittedName>
        <fullName evidence="1">DUF2170 family protein</fullName>
    </submittedName>
</protein>
<sequence>MKTLQEQLQGLDVMTGNALGGLMVHLQPIPGEVEVIQVSIEQRDALPIYVTCSDSQVLCMCYLWAEEDVRVERRTELLETLLDLNPSVPLSSFGRIGKHYVLLGALSRNARAEDVAQDVAALSDNAIDALDAMSEFLN</sequence>
<gene>
    <name evidence="1" type="ORF">ABXR19_15330</name>
</gene>
<reference evidence="1 2" key="1">
    <citation type="submission" date="2024-07" db="EMBL/GenBank/DDBJ databases">
        <title>Uliginosibacterium flavum JJ3220;KACC:17644.</title>
        <authorList>
            <person name="Kim M.K."/>
        </authorList>
    </citation>
    <scope>NUCLEOTIDE SEQUENCE [LARGE SCALE GENOMIC DNA]</scope>
    <source>
        <strain evidence="1 2">KACC:17644</strain>
    </source>
</reference>
<comment type="caution">
    <text evidence="1">The sequence shown here is derived from an EMBL/GenBank/DDBJ whole genome shotgun (WGS) entry which is preliminary data.</text>
</comment>
<evidence type="ECO:0000313" key="2">
    <source>
        <dbReference type="Proteomes" id="UP001549691"/>
    </source>
</evidence>
<proteinExistence type="predicted"/>